<name>A0A7I4XZM3_HAECO</name>
<keyword evidence="2" id="KW-1133">Transmembrane helix</keyword>
<feature type="region of interest" description="Disordered" evidence="1">
    <location>
        <begin position="238"/>
        <end position="283"/>
    </location>
</feature>
<accession>A0A7I4XZM3</accession>
<feature type="transmembrane region" description="Helical" evidence="2">
    <location>
        <begin position="51"/>
        <end position="77"/>
    </location>
</feature>
<evidence type="ECO:0000256" key="1">
    <source>
        <dbReference type="SAM" id="MobiDB-lite"/>
    </source>
</evidence>
<reference evidence="4" key="1">
    <citation type="submission" date="2020-12" db="UniProtKB">
        <authorList>
            <consortium name="WormBaseParasite"/>
        </authorList>
    </citation>
    <scope>IDENTIFICATION</scope>
    <source>
        <strain evidence="4">MHco3</strain>
    </source>
</reference>
<proteinExistence type="predicted"/>
<dbReference type="AlphaFoldDB" id="A0A7I4XZM3"/>
<feature type="region of interest" description="Disordered" evidence="1">
    <location>
        <begin position="90"/>
        <end position="204"/>
    </location>
</feature>
<evidence type="ECO:0000256" key="2">
    <source>
        <dbReference type="SAM" id="Phobius"/>
    </source>
</evidence>
<feature type="compositionally biased region" description="Low complexity" evidence="1">
    <location>
        <begin position="258"/>
        <end position="273"/>
    </location>
</feature>
<feature type="compositionally biased region" description="Basic and acidic residues" evidence="1">
    <location>
        <begin position="145"/>
        <end position="161"/>
    </location>
</feature>
<organism evidence="3 4">
    <name type="scientific">Haemonchus contortus</name>
    <name type="common">Barber pole worm</name>
    <dbReference type="NCBI Taxonomy" id="6289"/>
    <lineage>
        <taxon>Eukaryota</taxon>
        <taxon>Metazoa</taxon>
        <taxon>Ecdysozoa</taxon>
        <taxon>Nematoda</taxon>
        <taxon>Chromadorea</taxon>
        <taxon>Rhabditida</taxon>
        <taxon>Rhabditina</taxon>
        <taxon>Rhabditomorpha</taxon>
        <taxon>Strongyloidea</taxon>
        <taxon>Trichostrongylidae</taxon>
        <taxon>Haemonchus</taxon>
    </lineage>
</organism>
<keyword evidence="2" id="KW-0812">Transmembrane</keyword>
<keyword evidence="3" id="KW-1185">Reference proteome</keyword>
<feature type="compositionally biased region" description="Basic and acidic residues" evidence="1">
    <location>
        <begin position="240"/>
        <end position="257"/>
    </location>
</feature>
<protein>
    <submittedName>
        <fullName evidence="4">Uncharacterized protein</fullName>
    </submittedName>
</protein>
<evidence type="ECO:0000313" key="4">
    <source>
        <dbReference type="WBParaSite" id="HCON_00024990-00001"/>
    </source>
</evidence>
<evidence type="ECO:0000313" key="3">
    <source>
        <dbReference type="Proteomes" id="UP000025227"/>
    </source>
</evidence>
<sequence length="283" mass="31625">MACSTEGCCMGILRHSTKHGSETNISRAVSLQPSTLATSIYHQPKAEDDRFCPICLAIIGVDIIIVFIALAFLFIGISAERRRSIRRQAQIESQEAEAKKKGDKKKPDQEKDHTYPTPKTDQARSKEEGSAEGNVMDRKKAKKSSSKESQIKSRGKSEVYSRESVSNLKIARTQTDTDDISSFGSPLVTRRARSVPKSKERDGVTGSMKSFFEFRHIRKARSPSRTLEECRTVWSLDGTSDMKELSGSSEEQKKGLETQETQQTTISDDTTITPSRIKKRTAR</sequence>
<dbReference type="WBParaSite" id="HCON_00024990-00001">
    <property type="protein sequence ID" value="HCON_00024990-00001"/>
    <property type="gene ID" value="HCON_00024990"/>
</dbReference>
<feature type="compositionally biased region" description="Basic and acidic residues" evidence="1">
    <location>
        <begin position="96"/>
        <end position="114"/>
    </location>
</feature>
<keyword evidence="2" id="KW-0472">Membrane</keyword>
<dbReference type="Proteomes" id="UP000025227">
    <property type="component" value="Unplaced"/>
</dbReference>